<dbReference type="GeneID" id="19241966"/>
<name>U1GW98_ENDPU</name>
<feature type="repeat" description="ANK" evidence="3">
    <location>
        <begin position="114"/>
        <end position="146"/>
    </location>
</feature>
<dbReference type="OrthoDB" id="539213at2759"/>
<gene>
    <name evidence="4" type="ORF">EPUS_07078</name>
</gene>
<protein>
    <submittedName>
        <fullName evidence="4">Uncharacterized protein</fullName>
    </submittedName>
</protein>
<keyword evidence="5" id="KW-1185">Reference proteome</keyword>
<dbReference type="PANTHER" id="PTHR24198:SF165">
    <property type="entry name" value="ANKYRIN REPEAT-CONTAINING PROTEIN-RELATED"/>
    <property type="match status" value="1"/>
</dbReference>
<keyword evidence="1" id="KW-0677">Repeat</keyword>
<dbReference type="Pfam" id="PF12796">
    <property type="entry name" value="Ank_2"/>
    <property type="match status" value="3"/>
</dbReference>
<dbReference type="eggNOG" id="KOG4177">
    <property type="taxonomic scope" value="Eukaryota"/>
</dbReference>
<dbReference type="InterPro" id="IPR036770">
    <property type="entry name" value="Ankyrin_rpt-contain_sf"/>
</dbReference>
<dbReference type="PRINTS" id="PR01415">
    <property type="entry name" value="ANKYRIN"/>
</dbReference>
<evidence type="ECO:0000313" key="5">
    <source>
        <dbReference type="Proteomes" id="UP000019373"/>
    </source>
</evidence>
<dbReference type="PROSITE" id="PS50088">
    <property type="entry name" value="ANK_REPEAT"/>
    <property type="match status" value="5"/>
</dbReference>
<dbReference type="EMBL" id="KE720765">
    <property type="protein sequence ID" value="ERF76371.1"/>
    <property type="molecule type" value="Genomic_DNA"/>
</dbReference>
<dbReference type="OMA" id="WAPDFEM"/>
<dbReference type="SMART" id="SM00248">
    <property type="entry name" value="ANK"/>
    <property type="match status" value="8"/>
</dbReference>
<feature type="repeat" description="ANK" evidence="3">
    <location>
        <begin position="149"/>
        <end position="181"/>
    </location>
</feature>
<sequence length="373" mass="39583">MLLESGANVNAPRCDGCGRTALQKAAERGHIQIIETLVEYGADVNAPPSRKYGLTALQAAATTHIEETFPLLIHTSVEVNAPPRADGERTAIQAAADYPPRGGADVNGPISPKNGTTALHEAVICGPYRMVLLLLDAGAHLDALDTREETTTPLMCAVEFDRPEMVQIILDANADVNLRTSKTELQFAVENQNLHIIQKLFLVGADANNSAENSTTPLQEFSMRHPDSFRIFHQHLIDDHATFRSLACEFVGSPSLLTYPPCTGIQAFQVRLVDTLIEAGADVNAPPSSKGGRTALQASAERGDVRMVEHLLSKGADIDASPAEVAGRTALQAAVAEGSANLVRLLLENGADVNAVPSEKGGQSALAAVYGTK</sequence>
<dbReference type="PANTHER" id="PTHR24198">
    <property type="entry name" value="ANKYRIN REPEAT AND PROTEIN KINASE DOMAIN-CONTAINING PROTEIN"/>
    <property type="match status" value="1"/>
</dbReference>
<dbReference type="SUPFAM" id="SSF48403">
    <property type="entry name" value="Ankyrin repeat"/>
    <property type="match status" value="2"/>
</dbReference>
<proteinExistence type="predicted"/>
<evidence type="ECO:0000256" key="2">
    <source>
        <dbReference type="ARBA" id="ARBA00023043"/>
    </source>
</evidence>
<feature type="repeat" description="ANK" evidence="3">
    <location>
        <begin position="291"/>
        <end position="323"/>
    </location>
</feature>
<dbReference type="HOGENOM" id="CLU_741911_0_0_1"/>
<dbReference type="RefSeq" id="XP_007786295.1">
    <property type="nucleotide sequence ID" value="XM_007788105.1"/>
</dbReference>
<dbReference type="AlphaFoldDB" id="U1GW98"/>
<feature type="repeat" description="ANK" evidence="3">
    <location>
        <begin position="17"/>
        <end position="49"/>
    </location>
</feature>
<reference evidence="5" key="1">
    <citation type="journal article" date="2014" name="BMC Genomics">
        <title>Genome characteristics reveal the impact of lichenization on lichen-forming fungus Endocarpon pusillum Hedwig (Verrucariales, Ascomycota).</title>
        <authorList>
            <person name="Wang Y.-Y."/>
            <person name="Liu B."/>
            <person name="Zhang X.-Y."/>
            <person name="Zhou Q.-M."/>
            <person name="Zhang T."/>
            <person name="Li H."/>
            <person name="Yu Y.-F."/>
            <person name="Zhang X.-L."/>
            <person name="Hao X.-Y."/>
            <person name="Wang M."/>
            <person name="Wang L."/>
            <person name="Wei J.-C."/>
        </authorList>
    </citation>
    <scope>NUCLEOTIDE SEQUENCE [LARGE SCALE GENOMIC DNA]</scope>
    <source>
        <strain evidence="5">Z07020 / HMAS-L-300199</strain>
    </source>
</reference>
<evidence type="ECO:0000313" key="4">
    <source>
        <dbReference type="EMBL" id="ERF76371.1"/>
    </source>
</evidence>
<accession>U1GW98</accession>
<evidence type="ECO:0000256" key="3">
    <source>
        <dbReference type="PROSITE-ProRule" id="PRU00023"/>
    </source>
</evidence>
<feature type="repeat" description="ANK" evidence="3">
    <location>
        <begin position="326"/>
        <end position="358"/>
    </location>
</feature>
<dbReference type="PROSITE" id="PS50297">
    <property type="entry name" value="ANK_REP_REGION"/>
    <property type="match status" value="5"/>
</dbReference>
<dbReference type="Proteomes" id="UP000019373">
    <property type="component" value="Unassembled WGS sequence"/>
</dbReference>
<dbReference type="InterPro" id="IPR002110">
    <property type="entry name" value="Ankyrin_rpt"/>
</dbReference>
<dbReference type="Gene3D" id="1.25.40.20">
    <property type="entry name" value="Ankyrin repeat-containing domain"/>
    <property type="match status" value="3"/>
</dbReference>
<organism evidence="4 5">
    <name type="scientific">Endocarpon pusillum (strain Z07020 / HMAS-L-300199)</name>
    <name type="common">Lichen-forming fungus</name>
    <dbReference type="NCBI Taxonomy" id="1263415"/>
    <lineage>
        <taxon>Eukaryota</taxon>
        <taxon>Fungi</taxon>
        <taxon>Dikarya</taxon>
        <taxon>Ascomycota</taxon>
        <taxon>Pezizomycotina</taxon>
        <taxon>Eurotiomycetes</taxon>
        <taxon>Chaetothyriomycetidae</taxon>
        <taxon>Verrucariales</taxon>
        <taxon>Verrucariaceae</taxon>
        <taxon>Endocarpon</taxon>
    </lineage>
</organism>
<keyword evidence="2 3" id="KW-0040">ANK repeat</keyword>
<evidence type="ECO:0000256" key="1">
    <source>
        <dbReference type="ARBA" id="ARBA00022737"/>
    </source>
</evidence>